<dbReference type="RefSeq" id="WP_269021816.1">
    <property type="nucleotide sequence ID" value="NZ_CP113517.1"/>
</dbReference>
<dbReference type="Proteomes" id="UP001162780">
    <property type="component" value="Chromosome"/>
</dbReference>
<sequence length="41" mass="4431">MYLRFDWGPSAIGGAMDTRDTLCMPAANKLADFRNAAVIVA</sequence>
<protein>
    <submittedName>
        <fullName evidence="1">Uncharacterized protein</fullName>
    </submittedName>
</protein>
<organism evidence="1 2">
    <name type="scientific">Methylomonas rapida</name>
    <dbReference type="NCBI Taxonomy" id="2963939"/>
    <lineage>
        <taxon>Bacteria</taxon>
        <taxon>Pseudomonadati</taxon>
        <taxon>Pseudomonadota</taxon>
        <taxon>Gammaproteobacteria</taxon>
        <taxon>Methylococcales</taxon>
        <taxon>Methylococcaceae</taxon>
        <taxon>Methylomonas</taxon>
    </lineage>
</organism>
<proteinExistence type="predicted"/>
<evidence type="ECO:0000313" key="2">
    <source>
        <dbReference type="Proteomes" id="UP001162780"/>
    </source>
</evidence>
<keyword evidence="2" id="KW-1185">Reference proteome</keyword>
<name>A0ABY7GDZ0_9GAMM</name>
<accession>A0ABY7GDZ0</accession>
<reference evidence="1" key="1">
    <citation type="submission" date="2022-11" db="EMBL/GenBank/DDBJ databases">
        <title>Methylomonas rapida sp. nov., Carotenoid-Producing Obligate Methanotrophs with High Growth Characteristics and Biotechnological Potential.</title>
        <authorList>
            <person name="Tikhonova E.N."/>
            <person name="Suleimanov R.Z."/>
            <person name="Miroshnikov K."/>
            <person name="Oshkin I.Y."/>
            <person name="Belova S.E."/>
            <person name="Danilova O.V."/>
            <person name="Ashikhmin A."/>
            <person name="Konopkin A."/>
            <person name="But S.Y."/>
            <person name="Khmelenina V.N."/>
            <person name="Kuznetsov N."/>
            <person name="Pimenov N.V."/>
            <person name="Dedysh S.N."/>
        </authorList>
    </citation>
    <scope>NUCLEOTIDE SEQUENCE</scope>
    <source>
        <strain evidence="1">MP1</strain>
    </source>
</reference>
<evidence type="ECO:0000313" key="1">
    <source>
        <dbReference type="EMBL" id="WAR43497.1"/>
    </source>
</evidence>
<gene>
    <name evidence="1" type="ORF">NM686_014050</name>
</gene>
<dbReference type="EMBL" id="CP113517">
    <property type="protein sequence ID" value="WAR43497.1"/>
    <property type="molecule type" value="Genomic_DNA"/>
</dbReference>